<feature type="domain" description="STAS" evidence="3">
    <location>
        <begin position="1"/>
        <end position="111"/>
    </location>
</feature>
<sequence length="112" mass="12273">MKIKEHIRDHVAVLTLSGKMMGGPETTAVHDHIRGLINDGIKKVVIDLGDVKWINSSGMGVLMACMTTLRNADGKLVLARVSEKVNSLLMITQLIKVFETYETVDRAVAALE</sequence>
<gene>
    <name evidence="4" type="ORF">ENJ89_02865</name>
</gene>
<protein>
    <recommendedName>
        <fullName evidence="2">Anti-sigma factor antagonist</fullName>
    </recommendedName>
</protein>
<comment type="similarity">
    <text evidence="1 2">Belongs to the anti-sigma-factor antagonist family.</text>
</comment>
<organism evidence="4">
    <name type="scientific">Caldithrix abyssi</name>
    <dbReference type="NCBI Taxonomy" id="187145"/>
    <lineage>
        <taxon>Bacteria</taxon>
        <taxon>Pseudomonadati</taxon>
        <taxon>Calditrichota</taxon>
        <taxon>Calditrichia</taxon>
        <taxon>Calditrichales</taxon>
        <taxon>Calditrichaceae</taxon>
        <taxon>Caldithrix</taxon>
    </lineage>
</organism>
<dbReference type="Gene3D" id="3.30.750.24">
    <property type="entry name" value="STAS domain"/>
    <property type="match status" value="1"/>
</dbReference>
<dbReference type="NCBIfam" id="TIGR00377">
    <property type="entry name" value="ant_ant_sig"/>
    <property type="match status" value="1"/>
</dbReference>
<accession>A0A7V5PN43</accession>
<reference evidence="4" key="1">
    <citation type="journal article" date="2020" name="mSystems">
        <title>Genome- and Community-Level Interaction Insights into Carbon Utilization and Element Cycling Functions of Hydrothermarchaeota in Hydrothermal Sediment.</title>
        <authorList>
            <person name="Zhou Z."/>
            <person name="Liu Y."/>
            <person name="Xu W."/>
            <person name="Pan J."/>
            <person name="Luo Z.H."/>
            <person name="Li M."/>
        </authorList>
    </citation>
    <scope>NUCLEOTIDE SEQUENCE [LARGE SCALE GENOMIC DNA]</scope>
    <source>
        <strain evidence="4">HyVt-527</strain>
    </source>
</reference>
<comment type="caution">
    <text evidence="4">The sequence shown here is derived from an EMBL/GenBank/DDBJ whole genome shotgun (WGS) entry which is preliminary data.</text>
</comment>
<dbReference type="Pfam" id="PF01740">
    <property type="entry name" value="STAS"/>
    <property type="match status" value="1"/>
</dbReference>
<dbReference type="InterPro" id="IPR002645">
    <property type="entry name" value="STAS_dom"/>
</dbReference>
<dbReference type="SUPFAM" id="SSF52091">
    <property type="entry name" value="SpoIIaa-like"/>
    <property type="match status" value="1"/>
</dbReference>
<evidence type="ECO:0000256" key="1">
    <source>
        <dbReference type="ARBA" id="ARBA00009013"/>
    </source>
</evidence>
<proteinExistence type="inferred from homology"/>
<dbReference type="PROSITE" id="PS50801">
    <property type="entry name" value="STAS"/>
    <property type="match status" value="1"/>
</dbReference>
<name>A0A7V5PN43_CALAY</name>
<dbReference type="AlphaFoldDB" id="A0A7V5PN43"/>
<dbReference type="InterPro" id="IPR036513">
    <property type="entry name" value="STAS_dom_sf"/>
</dbReference>
<dbReference type="InterPro" id="IPR003658">
    <property type="entry name" value="Anti-sigma_ant"/>
</dbReference>
<evidence type="ECO:0000256" key="2">
    <source>
        <dbReference type="RuleBase" id="RU003749"/>
    </source>
</evidence>
<dbReference type="Proteomes" id="UP000886124">
    <property type="component" value="Unassembled WGS sequence"/>
</dbReference>
<evidence type="ECO:0000313" key="4">
    <source>
        <dbReference type="EMBL" id="HHJ52113.1"/>
    </source>
</evidence>
<evidence type="ECO:0000259" key="3">
    <source>
        <dbReference type="PROSITE" id="PS50801"/>
    </source>
</evidence>
<dbReference type="PANTHER" id="PTHR33495">
    <property type="entry name" value="ANTI-SIGMA FACTOR ANTAGONIST TM_1081-RELATED-RELATED"/>
    <property type="match status" value="1"/>
</dbReference>
<dbReference type="EMBL" id="DROD01000196">
    <property type="protein sequence ID" value="HHJ52113.1"/>
    <property type="molecule type" value="Genomic_DNA"/>
</dbReference>
<dbReference type="CDD" id="cd07043">
    <property type="entry name" value="STAS_anti-anti-sigma_factors"/>
    <property type="match status" value="1"/>
</dbReference>
<dbReference type="GO" id="GO:0043856">
    <property type="term" value="F:anti-sigma factor antagonist activity"/>
    <property type="evidence" value="ECO:0007669"/>
    <property type="project" value="InterPro"/>
</dbReference>